<gene>
    <name evidence="8" type="primary">EIF4G2</name>
    <name evidence="8" type="ORF">HK097_008549</name>
</gene>
<dbReference type="InterPro" id="IPR003307">
    <property type="entry name" value="W2_domain"/>
</dbReference>
<dbReference type="Pfam" id="PF02020">
    <property type="entry name" value="W2"/>
    <property type="match status" value="1"/>
</dbReference>
<reference evidence="8" key="1">
    <citation type="submission" date="2020-05" db="EMBL/GenBank/DDBJ databases">
        <title>Phylogenomic resolution of chytrid fungi.</title>
        <authorList>
            <person name="Stajich J.E."/>
            <person name="Amses K."/>
            <person name="Simmons R."/>
            <person name="Seto K."/>
            <person name="Myers J."/>
            <person name="Bonds A."/>
            <person name="Quandt C.A."/>
            <person name="Barry K."/>
            <person name="Liu P."/>
            <person name="Grigoriev I."/>
            <person name="Longcore J.E."/>
            <person name="James T.Y."/>
        </authorList>
    </citation>
    <scope>NUCLEOTIDE SEQUENCE</scope>
    <source>
        <strain evidence="8">JEL0318</strain>
    </source>
</reference>
<feature type="compositionally biased region" description="Basic and acidic residues" evidence="5">
    <location>
        <begin position="31"/>
        <end position="40"/>
    </location>
</feature>
<dbReference type="GO" id="GO:0006417">
    <property type="term" value="P:regulation of translation"/>
    <property type="evidence" value="ECO:0007669"/>
    <property type="project" value="UniProtKB-KW"/>
</dbReference>
<keyword evidence="3" id="KW-0810">Translation regulation</keyword>
<comment type="similarity">
    <text evidence="1">Belongs to the eukaryotic initiation factor 4G family.</text>
</comment>
<keyword evidence="2 8" id="KW-0396">Initiation factor</keyword>
<comment type="caution">
    <text evidence="8">The sequence shown here is derived from an EMBL/GenBank/DDBJ whole genome shotgun (WGS) entry which is preliminary data.</text>
</comment>
<dbReference type="Pfam" id="PF02847">
    <property type="entry name" value="MA3"/>
    <property type="match status" value="1"/>
</dbReference>
<proteinExistence type="inferred from homology"/>
<feature type="domain" description="MI" evidence="7">
    <location>
        <begin position="106"/>
        <end position="228"/>
    </location>
</feature>
<evidence type="ECO:0000256" key="5">
    <source>
        <dbReference type="SAM" id="MobiDB-lite"/>
    </source>
</evidence>
<dbReference type="EMBL" id="JADGJD010000506">
    <property type="protein sequence ID" value="KAJ3050499.1"/>
    <property type="molecule type" value="Genomic_DNA"/>
</dbReference>
<dbReference type="SMART" id="SM00544">
    <property type="entry name" value="MA3"/>
    <property type="match status" value="1"/>
</dbReference>
<dbReference type="PROSITE" id="PS51366">
    <property type="entry name" value="MI"/>
    <property type="match status" value="1"/>
</dbReference>
<dbReference type="InterPro" id="IPR003891">
    <property type="entry name" value="Initiation_fac_eIF4g_MI"/>
</dbReference>
<evidence type="ECO:0000313" key="9">
    <source>
        <dbReference type="Proteomes" id="UP001212841"/>
    </source>
</evidence>
<feature type="compositionally biased region" description="Low complexity" evidence="5">
    <location>
        <begin position="41"/>
        <end position="52"/>
    </location>
</feature>
<dbReference type="GO" id="GO:0016281">
    <property type="term" value="C:eukaryotic translation initiation factor 4F complex"/>
    <property type="evidence" value="ECO:0007669"/>
    <property type="project" value="TreeGrafter"/>
</dbReference>
<keyword evidence="4" id="KW-0648">Protein biosynthesis</keyword>
<dbReference type="InterPro" id="IPR016024">
    <property type="entry name" value="ARM-type_fold"/>
</dbReference>
<evidence type="ECO:0000313" key="8">
    <source>
        <dbReference type="EMBL" id="KAJ3050499.1"/>
    </source>
</evidence>
<protein>
    <submittedName>
        <fullName evidence="8">Eukaryotic translation initiation factor 4 gamma 2</fullName>
    </submittedName>
</protein>
<feature type="region of interest" description="Disordered" evidence="5">
    <location>
        <begin position="71"/>
        <end position="104"/>
    </location>
</feature>
<dbReference type="AlphaFoldDB" id="A0AAD5X1M9"/>
<feature type="compositionally biased region" description="Basic and acidic residues" evidence="5">
    <location>
        <begin position="71"/>
        <end position="90"/>
    </location>
</feature>
<dbReference type="GO" id="GO:0003743">
    <property type="term" value="F:translation initiation factor activity"/>
    <property type="evidence" value="ECO:0007669"/>
    <property type="project" value="UniProtKB-KW"/>
</dbReference>
<dbReference type="PROSITE" id="PS51363">
    <property type="entry name" value="W2"/>
    <property type="match status" value="1"/>
</dbReference>
<dbReference type="Proteomes" id="UP001212841">
    <property type="component" value="Unassembled WGS sequence"/>
</dbReference>
<dbReference type="PANTHER" id="PTHR23253">
    <property type="entry name" value="EUKARYOTIC TRANSLATION INITIATION FACTOR 4 GAMMA"/>
    <property type="match status" value="1"/>
</dbReference>
<evidence type="ECO:0000256" key="3">
    <source>
        <dbReference type="ARBA" id="ARBA00022845"/>
    </source>
</evidence>
<feature type="compositionally biased region" description="Gly residues" evidence="5">
    <location>
        <begin position="14"/>
        <end position="29"/>
    </location>
</feature>
<sequence>MSSMGMASGQLTFGPGGGLGFGGAKGWGSAGKKDAEEKKGGASLSRSGSATGATGGSVNAFALLAAEGGDVRKKSVDEGRKPLALEKKEAPAPVPAEAPKKLTRRQADNKIDGMIAEWINLHDVKEVIATIEELGSDEWHQDAVNAFLSKSFGQKQDEVEKTAVLLARLASENIIAAKVFKDVLKDQYEFSEDESIDNPAIYTYLGIVTARLLTADALTIEDVLELSQPIIKGQGAPKVLGSVLADVKKVDGEEKLVSLWNSWKEKDAVKQFWIPEKRGDEDLANWLDVKGLFVLEPQLELVKPLKWRLGKDDAGAILAWLDESGTESVRSSPAFVRMLSSATIRHVAALTVFPNGPSKPAVELTADVYNKQKDLLTSLKPVLAKYATDTDKKVEVLFGAQAYSAEVGFPKELLQSLFRLFYELEIVDEAAYNAWRDDNRRETSSKKEAVKALQGWFKYLAEQQ</sequence>
<evidence type="ECO:0000259" key="6">
    <source>
        <dbReference type="PROSITE" id="PS51363"/>
    </source>
</evidence>
<dbReference type="Gene3D" id="1.25.40.180">
    <property type="match status" value="2"/>
</dbReference>
<organism evidence="8 9">
    <name type="scientific">Rhizophlyctis rosea</name>
    <dbReference type="NCBI Taxonomy" id="64517"/>
    <lineage>
        <taxon>Eukaryota</taxon>
        <taxon>Fungi</taxon>
        <taxon>Fungi incertae sedis</taxon>
        <taxon>Chytridiomycota</taxon>
        <taxon>Chytridiomycota incertae sedis</taxon>
        <taxon>Chytridiomycetes</taxon>
        <taxon>Rhizophlyctidales</taxon>
        <taxon>Rhizophlyctidaceae</taxon>
        <taxon>Rhizophlyctis</taxon>
    </lineage>
</organism>
<feature type="region of interest" description="Disordered" evidence="5">
    <location>
        <begin position="1"/>
        <end position="55"/>
    </location>
</feature>
<feature type="domain" description="W2" evidence="6">
    <location>
        <begin position="287"/>
        <end position="464"/>
    </location>
</feature>
<dbReference type="SUPFAM" id="SSF48371">
    <property type="entry name" value="ARM repeat"/>
    <property type="match status" value="2"/>
</dbReference>
<accession>A0AAD5X1M9</accession>
<keyword evidence="9" id="KW-1185">Reference proteome</keyword>
<evidence type="ECO:0000256" key="4">
    <source>
        <dbReference type="ARBA" id="ARBA00022917"/>
    </source>
</evidence>
<evidence type="ECO:0000256" key="1">
    <source>
        <dbReference type="ARBA" id="ARBA00005775"/>
    </source>
</evidence>
<dbReference type="SMART" id="SM00515">
    <property type="entry name" value="eIF5C"/>
    <property type="match status" value="1"/>
</dbReference>
<dbReference type="GO" id="GO:0003729">
    <property type="term" value="F:mRNA binding"/>
    <property type="evidence" value="ECO:0007669"/>
    <property type="project" value="TreeGrafter"/>
</dbReference>
<name>A0AAD5X1M9_9FUNG</name>
<evidence type="ECO:0000259" key="7">
    <source>
        <dbReference type="PROSITE" id="PS51366"/>
    </source>
</evidence>
<dbReference type="PANTHER" id="PTHR23253:SF9">
    <property type="entry name" value="EUKARYOTIC TRANSLATION INITIATION FACTOR 4 GAMMA 2"/>
    <property type="match status" value="1"/>
</dbReference>
<evidence type="ECO:0000256" key="2">
    <source>
        <dbReference type="ARBA" id="ARBA00022540"/>
    </source>
</evidence>